<reference evidence="1 2" key="1">
    <citation type="journal article" date="2014" name="Science">
        <title>Plant genetics. Early allopolyploid evolution in the post-Neolithic Brassica napus oilseed genome.</title>
        <authorList>
            <person name="Chalhoub B."/>
            <person name="Denoeud F."/>
            <person name="Liu S."/>
            <person name="Parkin I.A."/>
            <person name="Tang H."/>
            <person name="Wang X."/>
            <person name="Chiquet J."/>
            <person name="Belcram H."/>
            <person name="Tong C."/>
            <person name="Samans B."/>
            <person name="Correa M."/>
            <person name="Da Silva C."/>
            <person name="Just J."/>
            <person name="Falentin C."/>
            <person name="Koh C.S."/>
            <person name="Le Clainche I."/>
            <person name="Bernard M."/>
            <person name="Bento P."/>
            <person name="Noel B."/>
            <person name="Labadie K."/>
            <person name="Alberti A."/>
            <person name="Charles M."/>
            <person name="Arnaud D."/>
            <person name="Guo H."/>
            <person name="Daviaud C."/>
            <person name="Alamery S."/>
            <person name="Jabbari K."/>
            <person name="Zhao M."/>
            <person name="Edger P.P."/>
            <person name="Chelaifa H."/>
            <person name="Tack D."/>
            <person name="Lassalle G."/>
            <person name="Mestiri I."/>
            <person name="Schnel N."/>
            <person name="Le Paslier M.C."/>
            <person name="Fan G."/>
            <person name="Renault V."/>
            <person name="Bayer P.E."/>
            <person name="Golicz A.A."/>
            <person name="Manoli S."/>
            <person name="Lee T.H."/>
            <person name="Thi V.H."/>
            <person name="Chalabi S."/>
            <person name="Hu Q."/>
            <person name="Fan C."/>
            <person name="Tollenaere R."/>
            <person name="Lu Y."/>
            <person name="Battail C."/>
            <person name="Shen J."/>
            <person name="Sidebottom C.H."/>
            <person name="Wang X."/>
            <person name="Canaguier A."/>
            <person name="Chauveau A."/>
            <person name="Berard A."/>
            <person name="Deniot G."/>
            <person name="Guan M."/>
            <person name="Liu Z."/>
            <person name="Sun F."/>
            <person name="Lim Y.P."/>
            <person name="Lyons E."/>
            <person name="Town C.D."/>
            <person name="Bancroft I."/>
            <person name="Wang X."/>
            <person name="Meng J."/>
            <person name="Ma J."/>
            <person name="Pires J.C."/>
            <person name="King G.J."/>
            <person name="Brunel D."/>
            <person name="Delourme R."/>
            <person name="Renard M."/>
            <person name="Aury J.M."/>
            <person name="Adams K.L."/>
            <person name="Batley J."/>
            <person name="Snowdon R.J."/>
            <person name="Tost J."/>
            <person name="Edwards D."/>
            <person name="Zhou Y."/>
            <person name="Hua W."/>
            <person name="Sharpe A.G."/>
            <person name="Paterson A.H."/>
            <person name="Guan C."/>
            <person name="Wincker P."/>
        </authorList>
    </citation>
    <scope>NUCLEOTIDE SEQUENCE [LARGE SCALE GENOMIC DNA]</scope>
    <source>
        <strain evidence="2">cv. Darmor-bzh</strain>
    </source>
</reference>
<evidence type="ECO:0000313" key="1">
    <source>
        <dbReference type="EMBL" id="CDY37251.1"/>
    </source>
</evidence>
<protein>
    <submittedName>
        <fullName evidence="1">BnaCnng08050D protein</fullName>
    </submittedName>
</protein>
<name>A0A078HHN3_BRANA</name>
<sequence>MASKSRSSSSHQ</sequence>
<evidence type="ECO:0000313" key="2">
    <source>
        <dbReference type="Proteomes" id="UP000028999"/>
    </source>
</evidence>
<organism evidence="1 2">
    <name type="scientific">Brassica napus</name>
    <name type="common">Rape</name>
    <dbReference type="NCBI Taxonomy" id="3708"/>
    <lineage>
        <taxon>Eukaryota</taxon>
        <taxon>Viridiplantae</taxon>
        <taxon>Streptophyta</taxon>
        <taxon>Embryophyta</taxon>
        <taxon>Tracheophyta</taxon>
        <taxon>Spermatophyta</taxon>
        <taxon>Magnoliopsida</taxon>
        <taxon>eudicotyledons</taxon>
        <taxon>Gunneridae</taxon>
        <taxon>Pentapetalae</taxon>
        <taxon>rosids</taxon>
        <taxon>malvids</taxon>
        <taxon>Brassicales</taxon>
        <taxon>Brassicaceae</taxon>
        <taxon>Brassiceae</taxon>
        <taxon>Brassica</taxon>
    </lineage>
</organism>
<dbReference type="PaxDb" id="3708-A0A078HHN3"/>
<dbReference type="Proteomes" id="UP000028999">
    <property type="component" value="Unassembled WGS sequence"/>
</dbReference>
<dbReference type="EMBL" id="LK032396">
    <property type="protein sequence ID" value="CDY37251.1"/>
    <property type="molecule type" value="Genomic_DNA"/>
</dbReference>
<proteinExistence type="predicted"/>
<keyword evidence="2" id="KW-1185">Reference proteome</keyword>
<accession>A0A078HHN3</accession>
<gene>
    <name evidence="1" type="primary">BnaCnng08050D</name>
    <name evidence="1" type="ORF">GSBRNA2T00063743001</name>
</gene>